<comment type="caution">
    <text evidence="2">The sequence shown here is derived from an EMBL/GenBank/DDBJ whole genome shotgun (WGS) entry which is preliminary data.</text>
</comment>
<evidence type="ECO:0000313" key="2">
    <source>
        <dbReference type="EMBL" id="DAD39196.1"/>
    </source>
</evidence>
<dbReference type="EMBL" id="DUZY01000005">
    <property type="protein sequence ID" value="DAD39196.1"/>
    <property type="molecule type" value="Genomic_DNA"/>
</dbReference>
<reference evidence="2 3" key="1">
    <citation type="journal article" date="2020" name="Mol. Biol. Evol.">
        <title>Distinct Expression and Methylation Patterns for Genes with Different Fates following a Single Whole-Genome Duplication in Flowering Plants.</title>
        <authorList>
            <person name="Shi T."/>
            <person name="Rahmani R.S."/>
            <person name="Gugger P.F."/>
            <person name="Wang M."/>
            <person name="Li H."/>
            <person name="Zhang Y."/>
            <person name="Li Z."/>
            <person name="Wang Q."/>
            <person name="Van de Peer Y."/>
            <person name="Marchal K."/>
            <person name="Chen J."/>
        </authorList>
    </citation>
    <scope>NUCLEOTIDE SEQUENCE [LARGE SCALE GENOMIC DNA]</scope>
    <source>
        <tissue evidence="2">Leaf</tissue>
    </source>
</reference>
<evidence type="ECO:0000256" key="1">
    <source>
        <dbReference type="SAM" id="MobiDB-lite"/>
    </source>
</evidence>
<name>A0A822Z842_NELNU</name>
<keyword evidence="3" id="KW-1185">Reference proteome</keyword>
<dbReference type="AlphaFoldDB" id="A0A822Z842"/>
<evidence type="ECO:0000313" key="3">
    <source>
        <dbReference type="Proteomes" id="UP000607653"/>
    </source>
</evidence>
<feature type="compositionally biased region" description="Basic and acidic residues" evidence="1">
    <location>
        <begin position="13"/>
        <end position="25"/>
    </location>
</feature>
<accession>A0A822Z842</accession>
<feature type="region of interest" description="Disordered" evidence="1">
    <location>
        <begin position="1"/>
        <end position="25"/>
    </location>
</feature>
<proteinExistence type="predicted"/>
<dbReference type="Proteomes" id="UP000607653">
    <property type="component" value="Unassembled WGS sequence"/>
</dbReference>
<gene>
    <name evidence="2" type="ORF">HUJ06_013519</name>
</gene>
<sequence length="58" mass="6668">MGQTKKEKKKCKRENERKRKMKGGEREIGATTYLSSLRFSSSHLPKGGMAMREFTSMV</sequence>
<organism evidence="2 3">
    <name type="scientific">Nelumbo nucifera</name>
    <name type="common">Sacred lotus</name>
    <dbReference type="NCBI Taxonomy" id="4432"/>
    <lineage>
        <taxon>Eukaryota</taxon>
        <taxon>Viridiplantae</taxon>
        <taxon>Streptophyta</taxon>
        <taxon>Embryophyta</taxon>
        <taxon>Tracheophyta</taxon>
        <taxon>Spermatophyta</taxon>
        <taxon>Magnoliopsida</taxon>
        <taxon>Proteales</taxon>
        <taxon>Nelumbonaceae</taxon>
        <taxon>Nelumbo</taxon>
    </lineage>
</organism>
<feature type="compositionally biased region" description="Basic residues" evidence="1">
    <location>
        <begin position="1"/>
        <end position="12"/>
    </location>
</feature>
<protein>
    <submittedName>
        <fullName evidence="2">Uncharacterized protein</fullName>
    </submittedName>
</protein>